<sequence length="76" mass="8481">MKASIRTYGTTKDRLGGAKWLEVDVPEKTSIRELMSILGIADDEIMAVMMDGRFLDRDDHLNEGDRLQLLPFIGGG</sequence>
<dbReference type="SUPFAM" id="SSF54285">
    <property type="entry name" value="MoaD/ThiS"/>
    <property type="match status" value="1"/>
</dbReference>
<dbReference type="InterPro" id="IPR016155">
    <property type="entry name" value="Mopterin_synth/thiamin_S_b"/>
</dbReference>
<name>A0ABS4G4Y7_9CLOT</name>
<dbReference type="InterPro" id="IPR003749">
    <property type="entry name" value="ThiS/MoaD-like"/>
</dbReference>
<organism evidence="1 2">
    <name type="scientific">Youngiibacter multivorans</name>
    <dbReference type="NCBI Taxonomy" id="937251"/>
    <lineage>
        <taxon>Bacteria</taxon>
        <taxon>Bacillati</taxon>
        <taxon>Bacillota</taxon>
        <taxon>Clostridia</taxon>
        <taxon>Eubacteriales</taxon>
        <taxon>Clostridiaceae</taxon>
        <taxon>Youngiibacter</taxon>
    </lineage>
</organism>
<dbReference type="Gene3D" id="3.10.20.30">
    <property type="match status" value="1"/>
</dbReference>
<comment type="caution">
    <text evidence="1">The sequence shown here is derived from an EMBL/GenBank/DDBJ whole genome shotgun (WGS) entry which is preliminary data.</text>
</comment>
<dbReference type="InterPro" id="IPR012675">
    <property type="entry name" value="Beta-grasp_dom_sf"/>
</dbReference>
<dbReference type="RefSeq" id="WP_209459803.1">
    <property type="nucleotide sequence ID" value="NZ_JAGGKC010000017.1"/>
</dbReference>
<accession>A0ABS4G4Y7</accession>
<dbReference type="EMBL" id="JAGGKC010000017">
    <property type="protein sequence ID" value="MBP1919606.1"/>
    <property type="molecule type" value="Genomic_DNA"/>
</dbReference>
<protein>
    <submittedName>
        <fullName evidence="1">Sulfur carrier protein ThiS</fullName>
    </submittedName>
</protein>
<evidence type="ECO:0000313" key="2">
    <source>
        <dbReference type="Proteomes" id="UP001519271"/>
    </source>
</evidence>
<keyword evidence="2" id="KW-1185">Reference proteome</keyword>
<gene>
    <name evidence="1" type="ORF">J2Z34_002096</name>
</gene>
<dbReference type="Pfam" id="PF02597">
    <property type="entry name" value="ThiS"/>
    <property type="match status" value="1"/>
</dbReference>
<evidence type="ECO:0000313" key="1">
    <source>
        <dbReference type="EMBL" id="MBP1919606.1"/>
    </source>
</evidence>
<proteinExistence type="predicted"/>
<reference evidence="1 2" key="1">
    <citation type="submission" date="2021-03" db="EMBL/GenBank/DDBJ databases">
        <title>Genomic Encyclopedia of Type Strains, Phase IV (KMG-IV): sequencing the most valuable type-strain genomes for metagenomic binning, comparative biology and taxonomic classification.</title>
        <authorList>
            <person name="Goeker M."/>
        </authorList>
    </citation>
    <scope>NUCLEOTIDE SEQUENCE [LARGE SCALE GENOMIC DNA]</scope>
    <source>
        <strain evidence="1 2">DSM 6139</strain>
    </source>
</reference>
<dbReference type="Proteomes" id="UP001519271">
    <property type="component" value="Unassembled WGS sequence"/>
</dbReference>